<dbReference type="GO" id="GO:0008270">
    <property type="term" value="F:zinc ion binding"/>
    <property type="evidence" value="ECO:0007669"/>
    <property type="project" value="InterPro"/>
</dbReference>
<dbReference type="CDD" id="cd00085">
    <property type="entry name" value="HNHc"/>
    <property type="match status" value="1"/>
</dbReference>
<keyword evidence="2" id="KW-0255">Endonuclease</keyword>
<dbReference type="InterPro" id="IPR002711">
    <property type="entry name" value="HNH"/>
</dbReference>
<feature type="domain" description="HNH nuclease" evidence="1">
    <location>
        <begin position="23"/>
        <end position="82"/>
    </location>
</feature>
<dbReference type="EMBL" id="CP009440">
    <property type="protein sequence ID" value="AJI53540.1"/>
    <property type="molecule type" value="Genomic_DNA"/>
</dbReference>
<dbReference type="GO" id="GO:0003676">
    <property type="term" value="F:nucleic acid binding"/>
    <property type="evidence" value="ECO:0007669"/>
    <property type="project" value="InterPro"/>
</dbReference>
<dbReference type="Proteomes" id="UP000031830">
    <property type="component" value="Chromosome"/>
</dbReference>
<dbReference type="Pfam" id="PF01844">
    <property type="entry name" value="HNH"/>
    <property type="match status" value="1"/>
</dbReference>
<reference evidence="2 3" key="1">
    <citation type="journal article" date="2015" name="Genome Announc.">
        <title>Genome sequencing of 18 francisella strains to aid in assay development and testing.</title>
        <authorList>
            <person name="Johnson S.L."/>
            <person name="Daligault H.E."/>
            <person name="Davenport K.W."/>
            <person name="Coyne S.R."/>
            <person name="Frey K.G."/>
            <person name="Koroleva G.I."/>
            <person name="Broomall S.M."/>
            <person name="Bishop-Lilly K.A."/>
            <person name="Bruce D.C."/>
            <person name="Chertkov O."/>
            <person name="Freitas T."/>
            <person name="Jaissle J."/>
            <person name="Ladner J.T."/>
            <person name="Rosenzweig C.N."/>
            <person name="Gibbons H.S."/>
            <person name="Palacios G.F."/>
            <person name="Redden C.L."/>
            <person name="Xu Y."/>
            <person name="Minogue T.D."/>
            <person name="Chain P.S."/>
        </authorList>
    </citation>
    <scope>NUCLEOTIDE SEQUENCE [LARGE SCALE GENOMIC DNA]</scope>
    <source>
        <strain evidence="2 3">GA01-2794</strain>
    </source>
</reference>
<dbReference type="RefSeq" id="WP_050022795.1">
    <property type="nucleotide sequence ID" value="NZ_CP009440.1"/>
</dbReference>
<keyword evidence="2" id="KW-0378">Hydrolase</keyword>
<accession>A0A0B6CXH0</accession>
<dbReference type="InterPro" id="IPR003615">
    <property type="entry name" value="HNH_nuc"/>
</dbReference>
<dbReference type="OrthoDB" id="5292295at2"/>
<evidence type="ECO:0000313" key="3">
    <source>
        <dbReference type="Proteomes" id="UP000031830"/>
    </source>
</evidence>
<proteinExistence type="predicted"/>
<dbReference type="KEGG" id="fpz:LA55_1948"/>
<keyword evidence="2" id="KW-0540">Nuclease</keyword>
<protein>
    <submittedName>
        <fullName evidence="2">HNH endonuclease family protein</fullName>
    </submittedName>
</protein>
<name>A0A0B6CXH0_9GAMM</name>
<evidence type="ECO:0000313" key="2">
    <source>
        <dbReference type="EMBL" id="AJI53540.1"/>
    </source>
</evidence>
<dbReference type="AlphaFoldDB" id="A0A0B6CXH0"/>
<organism evidence="2 3">
    <name type="scientific">Francisella philomiragia</name>
    <dbReference type="NCBI Taxonomy" id="28110"/>
    <lineage>
        <taxon>Bacteria</taxon>
        <taxon>Pseudomonadati</taxon>
        <taxon>Pseudomonadota</taxon>
        <taxon>Gammaproteobacteria</taxon>
        <taxon>Thiotrichales</taxon>
        <taxon>Francisellaceae</taxon>
        <taxon>Francisella</taxon>
    </lineage>
</organism>
<evidence type="ECO:0000259" key="1">
    <source>
        <dbReference type="SMART" id="SM00507"/>
    </source>
</evidence>
<dbReference type="Gene3D" id="1.10.30.50">
    <property type="match status" value="1"/>
</dbReference>
<sequence length="190" mass="22768">MKKPIHRIKPKHRANVRKEKYSKYKSILAQDFHKACGYCGLPDFQFGGTSGFHIDHFAPKKKFPELEDTYTNLIYSCPSCNRRKSDFWPTSDPKKPILNSQGFFNPCEEEFDYHLYRTDDGKIKSETDIGKFIIQRLHLFLRKHEIIWLREEYKLLIEQLKKSNICDKDQLMKYLDKYLEYSDLIEKNMD</sequence>
<gene>
    <name evidence="2" type="ORF">LA55_1948</name>
</gene>
<dbReference type="GO" id="GO:0004519">
    <property type="term" value="F:endonuclease activity"/>
    <property type="evidence" value="ECO:0007669"/>
    <property type="project" value="UniProtKB-KW"/>
</dbReference>
<dbReference type="SMART" id="SM00507">
    <property type="entry name" value="HNHc"/>
    <property type="match status" value="1"/>
</dbReference>